<name>A0A7R5L7S6_9PASS</name>
<dbReference type="InParanoid" id="A0A7R5L7S6"/>
<accession>A0A7R5L7S6</accession>
<evidence type="ECO:0000313" key="3">
    <source>
        <dbReference type="Proteomes" id="UP000504627"/>
    </source>
</evidence>
<organism evidence="3 4">
    <name type="scientific">Pipra filicauda</name>
    <name type="common">Wire-tailed manakin</name>
    <dbReference type="NCBI Taxonomy" id="649802"/>
    <lineage>
        <taxon>Eukaryota</taxon>
        <taxon>Metazoa</taxon>
        <taxon>Chordata</taxon>
        <taxon>Craniata</taxon>
        <taxon>Vertebrata</taxon>
        <taxon>Euteleostomi</taxon>
        <taxon>Archelosauria</taxon>
        <taxon>Archosauria</taxon>
        <taxon>Dinosauria</taxon>
        <taxon>Saurischia</taxon>
        <taxon>Theropoda</taxon>
        <taxon>Coelurosauria</taxon>
        <taxon>Aves</taxon>
        <taxon>Neognathae</taxon>
        <taxon>Neoaves</taxon>
        <taxon>Telluraves</taxon>
        <taxon>Australaves</taxon>
        <taxon>Passeriformes</taxon>
        <taxon>Pipridae</taxon>
        <taxon>Pipra</taxon>
    </lineage>
</organism>
<dbReference type="GO" id="GO:0051864">
    <property type="term" value="F:histone H3K36 demethylase activity"/>
    <property type="evidence" value="ECO:0007669"/>
    <property type="project" value="TreeGrafter"/>
</dbReference>
<keyword evidence="2" id="KW-0560">Oxidoreductase</keyword>
<dbReference type="Proteomes" id="UP000504627">
    <property type="component" value="Unplaced"/>
</dbReference>
<dbReference type="GO" id="GO:0032453">
    <property type="term" value="F:histone H3K4 demethylase activity"/>
    <property type="evidence" value="ECO:0007669"/>
    <property type="project" value="TreeGrafter"/>
</dbReference>
<keyword evidence="2" id="KW-0479">Metal-binding</keyword>
<dbReference type="RefSeq" id="XP_039246904.1">
    <property type="nucleotide sequence ID" value="XM_039390970.1"/>
</dbReference>
<sequence>MQLKKDFDQKKATIQFHQPQRFKEELWKIFRRSWSATLGLWWGPMFPSLPRDPRAFLLTMMMLSSWGDFLLDAVPGLVFDTAKDDVALRTSIPRQLLMQVNAADPTKKLSSLLRRLAEHLDHTRELRSSDMKKDFIVHRLPPCLGCDSDSLTPG</sequence>
<keyword evidence="1 2" id="KW-0408">Iron</keyword>
<dbReference type="EC" id="1.14.11.-" evidence="2"/>
<gene>
    <name evidence="4" type="primary">LOC113998974</name>
</gene>
<keyword evidence="2" id="KW-0804">Transcription</keyword>
<dbReference type="InterPro" id="IPR039994">
    <property type="entry name" value="NO66-like"/>
</dbReference>
<dbReference type="PANTHER" id="PTHR13096">
    <property type="entry name" value="MINA53 MYC INDUCED NUCLEAR ANTIGEN"/>
    <property type="match status" value="1"/>
</dbReference>
<comment type="subcellular location">
    <subcellularLocation>
        <location evidence="2">Nucleus</location>
    </subcellularLocation>
</comment>
<keyword evidence="2" id="KW-0539">Nucleus</keyword>
<dbReference type="AlphaFoldDB" id="A0A7R5L7S6"/>
<dbReference type="Gene3D" id="1.10.10.1500">
    <property type="entry name" value="JmjC domain-containing ribosomal oxygenase (ROX), dimer domain"/>
    <property type="match status" value="1"/>
</dbReference>
<keyword evidence="2" id="KW-0805">Transcription regulation</keyword>
<comment type="cofactor">
    <cofactor evidence="2">
        <name>Fe(2+)</name>
        <dbReference type="ChEBI" id="CHEBI:29033"/>
    </cofactor>
    <text evidence="2">Binds 1 Fe(2+) ion per subunit.</text>
</comment>
<comment type="similarity">
    <text evidence="2">Belongs to the ROX family.</text>
</comment>
<dbReference type="PANTHER" id="PTHR13096:SF7">
    <property type="entry name" value="RIBOSOMAL OXYGENASE 2"/>
    <property type="match status" value="1"/>
</dbReference>
<dbReference type="GeneID" id="113998974"/>
<evidence type="ECO:0000256" key="2">
    <source>
        <dbReference type="RuleBase" id="RU366061"/>
    </source>
</evidence>
<evidence type="ECO:0000313" key="4">
    <source>
        <dbReference type="RefSeq" id="XP_039246904.1"/>
    </source>
</evidence>
<reference evidence="4" key="1">
    <citation type="submission" date="2025-08" db="UniProtKB">
        <authorList>
            <consortium name="RefSeq"/>
        </authorList>
    </citation>
    <scope>IDENTIFICATION</scope>
    <source>
        <tissue evidence="4">Muscle</tissue>
    </source>
</reference>
<proteinExistence type="inferred from homology"/>
<dbReference type="GO" id="GO:0005506">
    <property type="term" value="F:iron ion binding"/>
    <property type="evidence" value="ECO:0007669"/>
    <property type="project" value="UniProtKB-UniRule"/>
</dbReference>
<evidence type="ECO:0000256" key="1">
    <source>
        <dbReference type="ARBA" id="ARBA00023004"/>
    </source>
</evidence>
<dbReference type="GO" id="GO:0005730">
    <property type="term" value="C:nucleolus"/>
    <property type="evidence" value="ECO:0007669"/>
    <property type="project" value="TreeGrafter"/>
</dbReference>
<comment type="function">
    <text evidence="2">Oxygenase that can act as both a histone lysine demethylase and a ribosomal histidine hydroxylase.</text>
</comment>
<keyword evidence="2" id="KW-0223">Dioxygenase</keyword>
<protein>
    <recommendedName>
        <fullName evidence="2">Bifunctional lysine-specific demethylase and histidyl-hydroxylase</fullName>
        <ecNumber evidence="2">1.14.11.-</ecNumber>
    </recommendedName>
</protein>
<keyword evidence="3" id="KW-1185">Reference proteome</keyword>